<dbReference type="PROSITE" id="PS01264">
    <property type="entry name" value="TBOX_2"/>
    <property type="match status" value="1"/>
</dbReference>
<dbReference type="Proteomes" id="UP000018936">
    <property type="component" value="Unassembled WGS sequence"/>
</dbReference>
<dbReference type="InterPro" id="IPR032060">
    <property type="entry name" value="MGA_dom"/>
</dbReference>
<dbReference type="PRINTS" id="PR00937">
    <property type="entry name" value="TBOX"/>
</dbReference>
<comment type="caution">
    <text evidence="14">Lacks conserved residue(s) required for the propagation of feature annotation.</text>
</comment>
<keyword evidence="3" id="KW-0678">Repressor</keyword>
<feature type="compositionally biased region" description="Polar residues" evidence="16">
    <location>
        <begin position="2184"/>
        <end position="2199"/>
    </location>
</feature>
<dbReference type="InterPro" id="IPR008967">
    <property type="entry name" value="p53-like_TF_DNA-bd_sf"/>
</dbReference>
<name>V8NZQ0_OPHHA</name>
<evidence type="ECO:0000256" key="15">
    <source>
        <dbReference type="SAM" id="Coils"/>
    </source>
</evidence>
<dbReference type="PANTHER" id="PTHR11267">
    <property type="entry name" value="T-BOX PROTEIN-RELATED"/>
    <property type="match status" value="1"/>
</dbReference>
<dbReference type="InterPro" id="IPR046360">
    <property type="entry name" value="T-box_DNA-bd"/>
</dbReference>
<feature type="compositionally biased region" description="Polar residues" evidence="16">
    <location>
        <begin position="1420"/>
        <end position="1452"/>
    </location>
</feature>
<feature type="domain" description="BHLH" evidence="18">
    <location>
        <begin position="2457"/>
        <end position="2508"/>
    </location>
</feature>
<feature type="compositionally biased region" description="Basic and acidic residues" evidence="16">
    <location>
        <begin position="250"/>
        <end position="264"/>
    </location>
</feature>
<feature type="region of interest" description="Disordered" evidence="16">
    <location>
        <begin position="2176"/>
        <end position="2219"/>
    </location>
</feature>
<dbReference type="InterPro" id="IPR018186">
    <property type="entry name" value="TF_T-box_CS"/>
</dbReference>
<dbReference type="SUPFAM" id="SSF47459">
    <property type="entry name" value="HLH, helix-loop-helix DNA-binding domain"/>
    <property type="match status" value="1"/>
</dbReference>
<feature type="domain" description="T-box" evidence="17">
    <location>
        <begin position="62"/>
        <end position="243"/>
    </location>
</feature>
<feature type="non-terminal residue" evidence="19">
    <location>
        <position position="1"/>
    </location>
</feature>
<dbReference type="InterPro" id="IPR001699">
    <property type="entry name" value="TF_T-box"/>
</dbReference>
<dbReference type="InterPro" id="IPR036638">
    <property type="entry name" value="HLH_DNA-bd_sf"/>
</dbReference>
<evidence type="ECO:0000256" key="12">
    <source>
        <dbReference type="ARBA" id="ARBA00059348"/>
    </source>
</evidence>
<dbReference type="PROSITE" id="PS50252">
    <property type="entry name" value="TBOX_3"/>
    <property type="match status" value="1"/>
</dbReference>
<organism evidence="19 20">
    <name type="scientific">Ophiophagus hannah</name>
    <name type="common">King cobra</name>
    <name type="synonym">Naja hannah</name>
    <dbReference type="NCBI Taxonomy" id="8665"/>
    <lineage>
        <taxon>Eukaryota</taxon>
        <taxon>Metazoa</taxon>
        <taxon>Chordata</taxon>
        <taxon>Craniata</taxon>
        <taxon>Vertebrata</taxon>
        <taxon>Euteleostomi</taxon>
        <taxon>Lepidosauria</taxon>
        <taxon>Squamata</taxon>
        <taxon>Bifurcata</taxon>
        <taxon>Unidentata</taxon>
        <taxon>Episquamata</taxon>
        <taxon>Toxicofera</taxon>
        <taxon>Serpentes</taxon>
        <taxon>Colubroidea</taxon>
        <taxon>Elapidae</taxon>
        <taxon>Elapinae</taxon>
        <taxon>Ophiophagus</taxon>
    </lineage>
</organism>
<feature type="region of interest" description="Disordered" evidence="16">
    <location>
        <begin position="851"/>
        <end position="871"/>
    </location>
</feature>
<dbReference type="Gene3D" id="4.10.280.10">
    <property type="entry name" value="Helix-loop-helix DNA-binding domain"/>
    <property type="match status" value="1"/>
</dbReference>
<evidence type="ECO:0000256" key="13">
    <source>
        <dbReference type="ARBA" id="ARBA00067820"/>
    </source>
</evidence>
<dbReference type="InterPro" id="IPR036960">
    <property type="entry name" value="T-box_sf"/>
</dbReference>
<keyword evidence="2" id="KW-0488">Methylation</keyword>
<dbReference type="GO" id="GO:0071339">
    <property type="term" value="C:MLL1 complex"/>
    <property type="evidence" value="ECO:0007669"/>
    <property type="project" value="InterPro"/>
</dbReference>
<dbReference type="OrthoDB" id="6119313at2759"/>
<dbReference type="PROSITE" id="PS50888">
    <property type="entry name" value="BHLH"/>
    <property type="match status" value="1"/>
</dbReference>
<evidence type="ECO:0000256" key="14">
    <source>
        <dbReference type="PROSITE-ProRule" id="PRU00201"/>
    </source>
</evidence>
<accession>V8NZQ0</accession>
<keyword evidence="8 15" id="KW-0175">Coiled coil</keyword>
<evidence type="ECO:0000256" key="10">
    <source>
        <dbReference type="ARBA" id="ARBA00023163"/>
    </source>
</evidence>
<dbReference type="EMBL" id="AZIM01001199">
    <property type="protein sequence ID" value="ETE67744.1"/>
    <property type="molecule type" value="Genomic_DNA"/>
</dbReference>
<dbReference type="Pfam" id="PF00010">
    <property type="entry name" value="HLH"/>
    <property type="match status" value="1"/>
</dbReference>
<keyword evidence="5" id="KW-0597">Phosphoprotein</keyword>
<feature type="compositionally biased region" description="Basic and acidic residues" evidence="16">
    <location>
        <begin position="2205"/>
        <end position="2219"/>
    </location>
</feature>
<keyword evidence="11 14" id="KW-0539">Nucleus</keyword>
<keyword evidence="20" id="KW-1185">Reference proteome</keyword>
<proteinExistence type="predicted"/>
<evidence type="ECO:0000256" key="11">
    <source>
        <dbReference type="ARBA" id="ARBA00023242"/>
    </source>
</evidence>
<dbReference type="Pfam" id="PF16059">
    <property type="entry name" value="MGA_dom"/>
    <property type="match status" value="1"/>
</dbReference>
<comment type="caution">
    <text evidence="19">The sequence shown here is derived from an EMBL/GenBank/DDBJ whole genome shotgun (WGS) entry which is preliminary data.</text>
</comment>
<evidence type="ECO:0000256" key="3">
    <source>
        <dbReference type="ARBA" id="ARBA00022491"/>
    </source>
</evidence>
<reference evidence="19 20" key="1">
    <citation type="journal article" date="2013" name="Proc. Natl. Acad. Sci. U.S.A.">
        <title>The king cobra genome reveals dynamic gene evolution and adaptation in the snake venom system.</title>
        <authorList>
            <person name="Vonk F.J."/>
            <person name="Casewell N.R."/>
            <person name="Henkel C.V."/>
            <person name="Heimberg A.M."/>
            <person name="Jansen H.J."/>
            <person name="McCleary R.J."/>
            <person name="Kerkkamp H.M."/>
            <person name="Vos R.A."/>
            <person name="Guerreiro I."/>
            <person name="Calvete J.J."/>
            <person name="Wuster W."/>
            <person name="Woods A.E."/>
            <person name="Logan J.M."/>
            <person name="Harrison R.A."/>
            <person name="Castoe T.A."/>
            <person name="de Koning A.P."/>
            <person name="Pollock D.D."/>
            <person name="Yandell M."/>
            <person name="Calderon D."/>
            <person name="Renjifo C."/>
            <person name="Currier R.B."/>
            <person name="Salgado D."/>
            <person name="Pla D."/>
            <person name="Sanz L."/>
            <person name="Hyder A.S."/>
            <person name="Ribeiro J.M."/>
            <person name="Arntzen J.W."/>
            <person name="van den Thillart G.E."/>
            <person name="Boetzer M."/>
            <person name="Pirovano W."/>
            <person name="Dirks R.P."/>
            <person name="Spaink H.P."/>
            <person name="Duboule D."/>
            <person name="McGlinn E."/>
            <person name="Kini R.M."/>
            <person name="Richardson M.K."/>
        </authorList>
    </citation>
    <scope>NUCLEOTIDE SEQUENCE</scope>
    <source>
        <tissue evidence="19">Blood</tissue>
    </source>
</reference>
<evidence type="ECO:0000259" key="17">
    <source>
        <dbReference type="PROSITE" id="PS50252"/>
    </source>
</evidence>
<gene>
    <name evidence="19" type="primary">MGA</name>
    <name evidence="19" type="ORF">L345_06461</name>
</gene>
<feature type="compositionally biased region" description="Polar residues" evidence="16">
    <location>
        <begin position="1481"/>
        <end position="1495"/>
    </location>
</feature>
<feature type="compositionally biased region" description="Basic residues" evidence="16">
    <location>
        <begin position="589"/>
        <end position="598"/>
    </location>
</feature>
<evidence type="ECO:0000256" key="9">
    <source>
        <dbReference type="ARBA" id="ARBA00023125"/>
    </source>
</evidence>
<dbReference type="SMART" id="SM00353">
    <property type="entry name" value="HLH"/>
    <property type="match status" value="1"/>
</dbReference>
<dbReference type="GO" id="GO:0000981">
    <property type="term" value="F:DNA-binding transcription factor activity, RNA polymerase II-specific"/>
    <property type="evidence" value="ECO:0007669"/>
    <property type="project" value="TreeGrafter"/>
</dbReference>
<evidence type="ECO:0000259" key="18">
    <source>
        <dbReference type="PROSITE" id="PS50888"/>
    </source>
</evidence>
<evidence type="ECO:0000256" key="8">
    <source>
        <dbReference type="ARBA" id="ARBA00023054"/>
    </source>
</evidence>
<comment type="subcellular location">
    <subcellularLocation>
        <location evidence="1 14">Nucleus</location>
    </subcellularLocation>
</comment>
<dbReference type="InterPro" id="IPR037935">
    <property type="entry name" value="MAX_gene-associated_bHLHzip"/>
</dbReference>
<dbReference type="SUPFAM" id="SSF49417">
    <property type="entry name" value="p53-like transcription factors"/>
    <property type="match status" value="1"/>
</dbReference>
<keyword evidence="9 14" id="KW-0238">DNA-binding</keyword>
<feature type="region of interest" description="Disordered" evidence="16">
    <location>
        <begin position="250"/>
        <end position="296"/>
    </location>
</feature>
<dbReference type="CDD" id="cd18911">
    <property type="entry name" value="bHLHzip_MGA"/>
    <property type="match status" value="1"/>
</dbReference>
<dbReference type="FunFam" id="4.10.280.10:FF:000040">
    <property type="entry name" value="MAX gene-associated protein isoform X1"/>
    <property type="match status" value="1"/>
</dbReference>
<evidence type="ECO:0000256" key="4">
    <source>
        <dbReference type="ARBA" id="ARBA00022499"/>
    </source>
</evidence>
<dbReference type="GO" id="GO:0000978">
    <property type="term" value="F:RNA polymerase II cis-regulatory region sequence-specific DNA binding"/>
    <property type="evidence" value="ECO:0007669"/>
    <property type="project" value="InterPro"/>
</dbReference>
<keyword evidence="4" id="KW-1017">Isopeptide bond</keyword>
<evidence type="ECO:0000256" key="1">
    <source>
        <dbReference type="ARBA" id="ARBA00004123"/>
    </source>
</evidence>
<feature type="region of interest" description="Disordered" evidence="16">
    <location>
        <begin position="1414"/>
        <end position="1456"/>
    </location>
</feature>
<feature type="compositionally biased region" description="Low complexity" evidence="16">
    <location>
        <begin position="1496"/>
        <end position="1506"/>
    </location>
</feature>
<dbReference type="GO" id="GO:0045893">
    <property type="term" value="P:positive regulation of DNA-templated transcription"/>
    <property type="evidence" value="ECO:0007669"/>
    <property type="project" value="InterPro"/>
</dbReference>
<evidence type="ECO:0000256" key="2">
    <source>
        <dbReference type="ARBA" id="ARBA00022481"/>
    </source>
</evidence>
<feature type="region of interest" description="Disordered" evidence="16">
    <location>
        <begin position="2093"/>
        <end position="2129"/>
    </location>
</feature>
<dbReference type="CDD" id="cd20195">
    <property type="entry name" value="T-box_MGA-like"/>
    <property type="match status" value="1"/>
</dbReference>
<evidence type="ECO:0000256" key="6">
    <source>
        <dbReference type="ARBA" id="ARBA00022843"/>
    </source>
</evidence>
<feature type="compositionally biased region" description="Basic and acidic residues" evidence="16">
    <location>
        <begin position="2095"/>
        <end position="2129"/>
    </location>
</feature>
<dbReference type="Pfam" id="PF00907">
    <property type="entry name" value="T-box"/>
    <property type="match status" value="1"/>
</dbReference>
<sequence>MSGTTPALYVLVKQSTGKPDQGTLLSNQDNSNLLSSAAKPMKSKAKTYLPADCDSGNITVMLDNNNMWNEFYHRSTEMILTKQGRRMFPYCRYWISGLESNLKYILVMDISPVDNFRYKWNGHSWEPSGKAEPHVLGRVFIHPESPSTGHYWMHQPVSFYKLKLTNNTLDQEGHIILHSMHRYLPRLHLVPAEKATEVIQLNGPDVRTFTFPQTEFFAVTAYQNIQITQLKIDYNPFAKGFREDGLSSRLQRDVKQNGSSEHEGNSVTSSPTNHRHPLEGNILDPSQKLDPPPSGICDPDLEKESLSPYHEFLHFAETDVHAGDDQGLKEEASESPISNPCQKFSHVTSQLTQERGINMSVKEEPLDNYEYEPLICMEGVNVKEEETDNIAEEYSNSDGSILEQQLEKYSEIDKMDIEFHREQQINQLGVAKAKMLKLDSGKMPVVYLESCTMTRDAVKVCALSQALMTTSKNEKSPHSLDSFPAHFENKSISSPPEVEETEKIIIDKMVSENITPQIPSEEDVLGISTETYSSLNTTEIESSCDLKAPATSSPSLAKVIFDDQNNNMLKTHISGKSIVGNQNVGVSGPRKRGRPRKSKLSEAGRSSKCIAKSDAINNDVSLGSGSTHLDVNPDLEDVDGMLFVSFVSKEALDIHSFDRAEEKELQNTLNNSLATCNPCTDSDGQRIQQMEKELLEDLKSFKYKQVIHPSLQEVGLKLNFVDPTMSIDLKYLGVQLPLSYSEEYASWKNEGTDSNSGIILEGLLKNRSAFCSDKLDEYLENEGKLMETSIGFSPSTSSSPVVYQLPTKSTSYVRTLDSVLKKQSTASNLSSYTSKPLDLPSISKKIKEKMKNKKQAISKGKEKSPPKGTIGLSVAKKHKHKLISEEKVSKSQAVDCLSQTVSEKDASMVSGTEGNLQSKQITMRQVQQQQGNRLSALSKTQLKLLDLEDCALWDGKPRTYITEERAELSLTILLTAQASLKNKPIHKIIKKKAPPCNNDFCRLGCICSSLAVEKRQPTHCRKPDCMFGCTCLKRKVVLVKHKKIQEKPLHGKHKLYRERNQEQQTDVIAKDDQEKMKLKDKKKKKKIEYSKDFYLKNNFIFFLAICDTEPEKPVKNFPLWVKKDGEMDPEPIYIPTPSDVEATMSPIPDIIPTDDKPTATEVNSMGNGVKPLRVYTPRPNPVVREEDKDPVYLYFESMMTCARVRIYERKVREKGQQEKCPWNCEKHIEKEHDADPQPLKIEEDKDPGEKSWWFSCSAGDPSTSYVHRITPDGKNKLIEIISDCNWEEDRKEILSILSQHIRNKMPKSLRVGHFIIELESESKTWDEKHTPIYSSRVKISMPPYSIEPCCGSRCGILPLLFQVNGKNSPQAKLILGQMGALHPASHLAAYLTGRLQSTMSDLSTTNLKIAPSNKLAVSESLPTEASPSETSKTPFSADTTSVSTARVSSQRQIAPRPLLDGVTNQLISLNTVGGLQKKASETGSSQSLTGPQKSNTKSISPSASSTTVVTTTAITSVASLPVTVSSPLQNNSPPDIACTNTVEKQEINISSATDAMEITKPVTSMPFGQSSIPVSTSTAVIPLTVTSPTSSVSCVQPTGLSGIQKSPLSNQKQEECFFHNNTGATSPPGLPRGAEYRMGTRFILIPVQQCSSTLRPSQNMQLASGKRVVLQPLRHPGAVNLYRHPNGQIIQLVPLQQLQTSGAQSSLQPIMLRNPGTEYSNYFTIILCDCVSSVVGIRLPGPSKLPEIAACQASAIPPVTSTTTSILSTCPSVLSEFSTAENISVLSGTSSTTTALLSQTPTTESSLVLSMSSNALSLSPSAETSSLLSMTSTTDIPLSPTTSSTTLVPSTAAISSSLPYSMPVSPTNKSSVFTVSPNGTNSLLPIPPSTILMSSIIEGTSAASESLVTNWTLQDVRTTAVHSASITQVTPVNSSGSVSPVGTLTLRISPSGIKNNSDQSGSQSKIRCNASGVPSNINNLISLQSGSFALLQFPGQKNDPGSIAKKVAPLEIKISHKKNELSPNKLKEDSICSQTAEITGSEISKLKENNLPDFHSEEITCNRNISEIIEKDAEMLKLPSFSLMLQANIQSDHSYTSEKQKREEDEALIKKKNQDKDDDHPLDKVSYPNEKRNEVAVLDHNILPERSMQNPITESKNVEQKPLDTKAGLITEQSWWKPGKSAQPPKTLNNTEKLQTKTKPSVDPWKNEDPELPRQNMKEKCDFVAKEKDKEKVSEKAKTNIGKNNTLGNEYLDSTQKDLYEKNTDFQSNFSSYEKSIKDIQEDNQNKKVEHKISKTCGKIFRPSLVVQNKINVGADELAEKLTKSTKQNTWKTKSHRKNASSLIDITQDDTEKDEKTEESANEMVDEAFGYQSEDTVNVEVLNGSESSEFEETVDIETVEEFSEKVNLARLKATAAHALLSKQLHLVRNHSNKTIKRHKQSEFPNKKVKNEEQAFANYRQTHTANERRRRKEMRGLFEKLKATLGLQAFPKVSKCFILKQALEEIQGLTDQADKLTEQKNLLLHTQDTLVRKVSALSDFCKYVSYERETGLLLSSLGKTQEVVLKKLEYIYAKQKAVAAQKGKQKEQTDPMKMIESTETASPSVEKDPTSVLGEVKPVVLSNQRTKPLILSRKGNHVTGRLKKHRNN</sequence>
<feature type="coiled-coil region" evidence="15">
    <location>
        <begin position="2498"/>
        <end position="2525"/>
    </location>
</feature>
<keyword evidence="10" id="KW-0804">Transcription</keyword>
<evidence type="ECO:0000313" key="20">
    <source>
        <dbReference type="Proteomes" id="UP000018936"/>
    </source>
</evidence>
<dbReference type="GO" id="GO:0000785">
    <property type="term" value="C:chromatin"/>
    <property type="evidence" value="ECO:0007669"/>
    <property type="project" value="TreeGrafter"/>
</dbReference>
<evidence type="ECO:0000256" key="16">
    <source>
        <dbReference type="SAM" id="MobiDB-lite"/>
    </source>
</evidence>
<dbReference type="InterPro" id="IPR011598">
    <property type="entry name" value="bHLH_dom"/>
</dbReference>
<keyword evidence="7" id="KW-0805">Transcription regulation</keyword>
<dbReference type="GO" id="GO:0001708">
    <property type="term" value="P:cell fate specification"/>
    <property type="evidence" value="ECO:0007669"/>
    <property type="project" value="TreeGrafter"/>
</dbReference>
<dbReference type="GO" id="GO:0046983">
    <property type="term" value="F:protein dimerization activity"/>
    <property type="evidence" value="ECO:0007669"/>
    <property type="project" value="InterPro"/>
</dbReference>
<dbReference type="Gene3D" id="2.60.40.820">
    <property type="entry name" value="Transcription factor, T-box"/>
    <property type="match status" value="1"/>
</dbReference>
<keyword evidence="6" id="KW-0832">Ubl conjugation</keyword>
<evidence type="ECO:0000256" key="5">
    <source>
        <dbReference type="ARBA" id="ARBA00022553"/>
    </source>
</evidence>
<feature type="region of interest" description="Disordered" evidence="16">
    <location>
        <begin position="2324"/>
        <end position="2358"/>
    </location>
</feature>
<evidence type="ECO:0000313" key="19">
    <source>
        <dbReference type="EMBL" id="ETE67744.1"/>
    </source>
</evidence>
<feature type="region of interest" description="Disordered" evidence="16">
    <location>
        <begin position="580"/>
        <end position="606"/>
    </location>
</feature>
<protein>
    <recommendedName>
        <fullName evidence="13">MAX gene-associated protein</fullName>
    </recommendedName>
</protein>
<feature type="region of interest" description="Disordered" evidence="16">
    <location>
        <begin position="2581"/>
        <end position="2612"/>
    </location>
</feature>
<evidence type="ECO:0000256" key="7">
    <source>
        <dbReference type="ARBA" id="ARBA00023015"/>
    </source>
</evidence>
<dbReference type="SMART" id="SM00425">
    <property type="entry name" value="TBOX"/>
    <property type="match status" value="1"/>
</dbReference>
<feature type="region of interest" description="Disordered" evidence="16">
    <location>
        <begin position="1478"/>
        <end position="1506"/>
    </location>
</feature>
<dbReference type="PANTHER" id="PTHR11267:SF32">
    <property type="entry name" value="MAX GENE-ASSOCIATED PROTEIN"/>
    <property type="match status" value="1"/>
</dbReference>
<dbReference type="FunFam" id="2.60.40.820:FF:000009">
    <property type="entry name" value="MAX gene-associated protein isoform X1"/>
    <property type="match status" value="1"/>
</dbReference>
<comment type="function">
    <text evidence="12">Functions as a dual-specificity transcription factor, regulating the expression of both MAX-network and T-box family target genes. Functions as a repressor or an activator. Binds to 5'-AATTTCACACCTAGGTGTGAAATT-3' core sequence and seems to regulate MYC-MAX target genes. Suppresses transcriptional activation by MYC and inhibits MYC-dependent cell transformation. Function activated by heterodimerization with MAX. This heterodimerization serves the dual function of both generating an E-box-binding heterodimer and simultaneously blocking interaction of a corepressor.</text>
</comment>